<proteinExistence type="predicted"/>
<dbReference type="OrthoDB" id="3801416at2759"/>
<evidence type="ECO:0000313" key="2">
    <source>
        <dbReference type="Proteomes" id="UP000800093"/>
    </source>
</evidence>
<accession>A0A9P4KBY3</accession>
<gene>
    <name evidence="1" type="ORF">CC78DRAFT_542845</name>
</gene>
<evidence type="ECO:0000313" key="1">
    <source>
        <dbReference type="EMBL" id="KAF2265876.1"/>
    </source>
</evidence>
<organism evidence="1 2">
    <name type="scientific">Lojkania enalia</name>
    <dbReference type="NCBI Taxonomy" id="147567"/>
    <lineage>
        <taxon>Eukaryota</taxon>
        <taxon>Fungi</taxon>
        <taxon>Dikarya</taxon>
        <taxon>Ascomycota</taxon>
        <taxon>Pezizomycotina</taxon>
        <taxon>Dothideomycetes</taxon>
        <taxon>Pleosporomycetidae</taxon>
        <taxon>Pleosporales</taxon>
        <taxon>Pleosporales incertae sedis</taxon>
        <taxon>Lojkania</taxon>
    </lineage>
</organism>
<dbReference type="AlphaFoldDB" id="A0A9P4KBY3"/>
<name>A0A9P4KBY3_9PLEO</name>
<keyword evidence="2" id="KW-1185">Reference proteome</keyword>
<reference evidence="2" key="1">
    <citation type="journal article" date="2020" name="Stud. Mycol.">
        <title>101 Dothideomycetes genomes: A test case for predicting lifestyles and emergence of pathogens.</title>
        <authorList>
            <person name="Haridas S."/>
            <person name="Albert R."/>
            <person name="Binder M."/>
            <person name="Bloem J."/>
            <person name="LaButti K."/>
            <person name="Salamov A."/>
            <person name="Andreopoulos B."/>
            <person name="Baker S."/>
            <person name="Barry K."/>
            <person name="Bills G."/>
            <person name="Bluhm B."/>
            <person name="Cannon C."/>
            <person name="Castanera R."/>
            <person name="Culley D."/>
            <person name="Daum C."/>
            <person name="Ezra D."/>
            <person name="Gonzalez J."/>
            <person name="Henrissat B."/>
            <person name="Kuo A."/>
            <person name="Liang C."/>
            <person name="Lipzen A."/>
            <person name="Lutzoni F."/>
            <person name="Magnuson J."/>
            <person name="Mondo S."/>
            <person name="Nolan M."/>
            <person name="Ohm R."/>
            <person name="Pangilinan J."/>
            <person name="Park H.-J."/>
            <person name="Ramirez L."/>
            <person name="Alfaro M."/>
            <person name="Sun H."/>
            <person name="Tritt A."/>
            <person name="Yoshinaga Y."/>
            <person name="Zwiers L.-H."/>
            <person name="Turgeon B."/>
            <person name="Goodwin S."/>
            <person name="Spatafora J."/>
            <person name="Crous P."/>
            <person name="Grigoriev I."/>
        </authorList>
    </citation>
    <scope>NUCLEOTIDE SEQUENCE [LARGE SCALE GENOMIC DNA]</scope>
    <source>
        <strain evidence="2">CBS 304.66</strain>
    </source>
</reference>
<dbReference type="EMBL" id="ML986602">
    <property type="protein sequence ID" value="KAF2265876.1"/>
    <property type="molecule type" value="Genomic_DNA"/>
</dbReference>
<comment type="caution">
    <text evidence="1">The sequence shown here is derived from an EMBL/GenBank/DDBJ whole genome shotgun (WGS) entry which is preliminary data.</text>
</comment>
<protein>
    <submittedName>
        <fullName evidence="1">Uncharacterized protein</fullName>
    </submittedName>
</protein>
<sequence>MESDKYDQTGQPEDDLTCRIRSAVSQSLLRSSVNSRPHLYTDFTLATSPSSQGLTLLRQAHARRQAFLISASSTHETYSISIGRVEAAKPFNFSYEDPQWWMGMSKAEMKAGPGADDKKIRDAKRLIDRKESRRKKRFSAERWNLEVGLMIQGKENTEINTSDEDERMSEKSVVDDGAVVGGTQMMISL</sequence>
<dbReference type="Proteomes" id="UP000800093">
    <property type="component" value="Unassembled WGS sequence"/>
</dbReference>